<feature type="region of interest" description="Disordered" evidence="1">
    <location>
        <begin position="124"/>
        <end position="147"/>
    </location>
</feature>
<comment type="caution">
    <text evidence="2">The sequence shown here is derived from an EMBL/GenBank/DDBJ whole genome shotgun (WGS) entry which is preliminary data.</text>
</comment>
<reference evidence="2 3" key="1">
    <citation type="journal article" date="2020" name="Nature">
        <title>Six reference-quality genomes reveal evolution of bat adaptations.</title>
        <authorList>
            <person name="Jebb D."/>
            <person name="Huang Z."/>
            <person name="Pippel M."/>
            <person name="Hughes G.M."/>
            <person name="Lavrichenko K."/>
            <person name="Devanna P."/>
            <person name="Winkler S."/>
            <person name="Jermiin L.S."/>
            <person name="Skirmuntt E.C."/>
            <person name="Katzourakis A."/>
            <person name="Burkitt-Gray L."/>
            <person name="Ray D.A."/>
            <person name="Sullivan K.A.M."/>
            <person name="Roscito J.G."/>
            <person name="Kirilenko B.M."/>
            <person name="Davalos L.M."/>
            <person name="Corthals A.P."/>
            <person name="Power M.L."/>
            <person name="Jones G."/>
            <person name="Ransome R.D."/>
            <person name="Dechmann D.K.N."/>
            <person name="Locatelli A.G."/>
            <person name="Puechmaille S.J."/>
            <person name="Fedrigo O."/>
            <person name="Jarvis E.D."/>
            <person name="Hiller M."/>
            <person name="Vernes S.C."/>
            <person name="Myers E.W."/>
            <person name="Teeling E.C."/>
        </authorList>
    </citation>
    <scope>NUCLEOTIDE SEQUENCE [LARGE SCALE GENOMIC DNA]</scope>
    <source>
        <strain evidence="2">MMyoMyo1</strain>
        <tissue evidence="2">Flight muscle</tissue>
    </source>
</reference>
<sequence length="201" mass="20919">MKGGYLLQPEPQSCLPPTHSSHAWPLAVATLPPTGNATVEDLPSCFRLSPPGPGERSRPGRRHCARRDAVTASHPSAQPQVMLPAVGSVLVRCQHPAPTLPGTWPHSGTHQVCCRGGGARTLKEPGLQAAGGQGFPRATGDGLSPQSDLPPGLVQLAAIAPAICAQLATGGWALCTPPPPRIVLAELGQQKPLIPGWLLWE</sequence>
<accession>A0A7J7TTU7</accession>
<proteinExistence type="predicted"/>
<dbReference type="EMBL" id="JABWUV010000015">
    <property type="protein sequence ID" value="KAF6304028.1"/>
    <property type="molecule type" value="Genomic_DNA"/>
</dbReference>
<organism evidence="2 3">
    <name type="scientific">Myotis myotis</name>
    <name type="common">Greater mouse-eared bat</name>
    <name type="synonym">Vespertilio myotis</name>
    <dbReference type="NCBI Taxonomy" id="51298"/>
    <lineage>
        <taxon>Eukaryota</taxon>
        <taxon>Metazoa</taxon>
        <taxon>Chordata</taxon>
        <taxon>Craniata</taxon>
        <taxon>Vertebrata</taxon>
        <taxon>Euteleostomi</taxon>
        <taxon>Mammalia</taxon>
        <taxon>Eutheria</taxon>
        <taxon>Laurasiatheria</taxon>
        <taxon>Chiroptera</taxon>
        <taxon>Yangochiroptera</taxon>
        <taxon>Vespertilionidae</taxon>
        <taxon>Myotis</taxon>
    </lineage>
</organism>
<gene>
    <name evidence="2" type="ORF">mMyoMyo1_009007</name>
</gene>
<feature type="region of interest" description="Disordered" evidence="1">
    <location>
        <begin position="48"/>
        <end position="76"/>
    </location>
</feature>
<evidence type="ECO:0000256" key="1">
    <source>
        <dbReference type="SAM" id="MobiDB-lite"/>
    </source>
</evidence>
<evidence type="ECO:0000313" key="2">
    <source>
        <dbReference type="EMBL" id="KAF6304028.1"/>
    </source>
</evidence>
<dbReference type="Proteomes" id="UP000527355">
    <property type="component" value="Unassembled WGS sequence"/>
</dbReference>
<evidence type="ECO:0000313" key="3">
    <source>
        <dbReference type="Proteomes" id="UP000527355"/>
    </source>
</evidence>
<keyword evidence="3" id="KW-1185">Reference proteome</keyword>
<dbReference type="AlphaFoldDB" id="A0A7J7TTU7"/>
<name>A0A7J7TTU7_MYOMY</name>
<protein>
    <submittedName>
        <fullName evidence="2">Uncharacterized protein</fullName>
    </submittedName>
</protein>